<protein>
    <submittedName>
        <fullName evidence="4">Fungal antifreeze protein exerts hyperactivity By constructing an inequable beta-helix</fullName>
    </submittedName>
</protein>
<name>A0A166HAB4_9AGAM</name>
<evidence type="ECO:0000256" key="2">
    <source>
        <dbReference type="ARBA" id="ARBA00022729"/>
    </source>
</evidence>
<feature type="chain" id="PRO_5007874466" evidence="3">
    <location>
        <begin position="23"/>
        <end position="248"/>
    </location>
</feature>
<dbReference type="Proteomes" id="UP000076532">
    <property type="component" value="Unassembled WGS sequence"/>
</dbReference>
<evidence type="ECO:0000313" key="5">
    <source>
        <dbReference type="Proteomes" id="UP000076532"/>
    </source>
</evidence>
<keyword evidence="2 3" id="KW-0732">Signal</keyword>
<comment type="similarity">
    <text evidence="1">Belongs to the ice-binding protein family.</text>
</comment>
<evidence type="ECO:0000256" key="3">
    <source>
        <dbReference type="SAM" id="SignalP"/>
    </source>
</evidence>
<evidence type="ECO:0000256" key="1">
    <source>
        <dbReference type="ARBA" id="ARBA00005445"/>
    </source>
</evidence>
<dbReference type="InterPro" id="IPR021884">
    <property type="entry name" value="Ice-bd_prot"/>
</dbReference>
<dbReference type="STRING" id="436010.A0A166HAB4"/>
<dbReference type="AlphaFoldDB" id="A0A166HAB4"/>
<keyword evidence="5" id="KW-1185">Reference proteome</keyword>
<feature type="signal peptide" evidence="3">
    <location>
        <begin position="1"/>
        <end position="22"/>
    </location>
</feature>
<dbReference type="Pfam" id="PF11999">
    <property type="entry name" value="Ice_binding"/>
    <property type="match status" value="1"/>
</dbReference>
<reference evidence="4 5" key="1">
    <citation type="journal article" date="2016" name="Mol. Biol. Evol.">
        <title>Comparative Genomics of Early-Diverging Mushroom-Forming Fungi Provides Insights into the Origins of Lignocellulose Decay Capabilities.</title>
        <authorList>
            <person name="Nagy L.G."/>
            <person name="Riley R."/>
            <person name="Tritt A."/>
            <person name="Adam C."/>
            <person name="Daum C."/>
            <person name="Floudas D."/>
            <person name="Sun H."/>
            <person name="Yadav J.S."/>
            <person name="Pangilinan J."/>
            <person name="Larsson K.H."/>
            <person name="Matsuura K."/>
            <person name="Barry K."/>
            <person name="Labutti K."/>
            <person name="Kuo R."/>
            <person name="Ohm R.A."/>
            <person name="Bhattacharya S.S."/>
            <person name="Shirouzu T."/>
            <person name="Yoshinaga Y."/>
            <person name="Martin F.M."/>
            <person name="Grigoriev I.V."/>
            <person name="Hibbett D.S."/>
        </authorList>
    </citation>
    <scope>NUCLEOTIDE SEQUENCE [LARGE SCALE GENOMIC DNA]</scope>
    <source>
        <strain evidence="4 5">CBS 109695</strain>
    </source>
</reference>
<dbReference type="EMBL" id="KV417571">
    <property type="protein sequence ID" value="KZP18641.1"/>
    <property type="molecule type" value="Genomic_DNA"/>
</dbReference>
<sequence>MSPTTSSLAIAAILFLSNTCLAAGPLAVPLGTAANFVILAQSGISTVPTTGISAITGDIGISPGPATGVTGFGLILSADGTDSTSTQITGNVYASSYTSPTPANLIAAVSDMGTAYNNASGRANPDYTELGSGGLGGLTLTPGLYKWSTDVGIATPVTLAGAATDTWIFQIAGDLTIASAKAVILSGGALASNIVWAVAGDVALGTTSTFEGIILSKKGITLKTGATINGRLLGQTAVALQKATVTQP</sequence>
<evidence type="ECO:0000313" key="4">
    <source>
        <dbReference type="EMBL" id="KZP18641.1"/>
    </source>
</evidence>
<organism evidence="4 5">
    <name type="scientific">Athelia psychrophila</name>
    <dbReference type="NCBI Taxonomy" id="1759441"/>
    <lineage>
        <taxon>Eukaryota</taxon>
        <taxon>Fungi</taxon>
        <taxon>Dikarya</taxon>
        <taxon>Basidiomycota</taxon>
        <taxon>Agaricomycotina</taxon>
        <taxon>Agaricomycetes</taxon>
        <taxon>Agaricomycetidae</taxon>
        <taxon>Atheliales</taxon>
        <taxon>Atheliaceae</taxon>
        <taxon>Athelia</taxon>
    </lineage>
</organism>
<gene>
    <name evidence="4" type="ORF">FIBSPDRAFT_863656</name>
</gene>
<dbReference type="OrthoDB" id="10264374at2759"/>
<proteinExistence type="inferred from homology"/>
<accession>A0A166HAB4</accession>